<protein>
    <submittedName>
        <fullName evidence="2">Uncharacterized protein</fullName>
    </submittedName>
</protein>
<dbReference type="FunCoup" id="A0A152A0E8">
    <property type="interactions" value="74"/>
</dbReference>
<organism evidence="2 3">
    <name type="scientific">Tieghemostelium lacteum</name>
    <name type="common">Slime mold</name>
    <name type="synonym">Dictyostelium lacteum</name>
    <dbReference type="NCBI Taxonomy" id="361077"/>
    <lineage>
        <taxon>Eukaryota</taxon>
        <taxon>Amoebozoa</taxon>
        <taxon>Evosea</taxon>
        <taxon>Eumycetozoa</taxon>
        <taxon>Dictyostelia</taxon>
        <taxon>Dictyosteliales</taxon>
        <taxon>Raperosteliaceae</taxon>
        <taxon>Tieghemostelium</taxon>
    </lineage>
</organism>
<reference evidence="2 3" key="1">
    <citation type="submission" date="2015-12" db="EMBL/GenBank/DDBJ databases">
        <title>Dictyostelia acquired genes for synthesis and detection of signals that induce cell-type specialization by lateral gene transfer from prokaryotes.</title>
        <authorList>
            <person name="Gloeckner G."/>
            <person name="Schaap P."/>
        </authorList>
    </citation>
    <scope>NUCLEOTIDE SEQUENCE [LARGE SCALE GENOMIC DNA]</scope>
    <source>
        <strain evidence="2 3">TK</strain>
    </source>
</reference>
<dbReference type="EMBL" id="LODT01000020">
    <property type="protein sequence ID" value="KYQ99731.1"/>
    <property type="molecule type" value="Genomic_DNA"/>
</dbReference>
<sequence>MNQLVLFGLLSLLVVVNSQQPTQLSLFYHNYTLDSFAILTYNIENGNKIGNTQIANILPVNALNSVLKTDSNGNYYILAEIDSWNSSYAIYCISPEGTFINATTTVQEGVADSAIFTGYGYDSDENIVMIVSQNPDYLLPVLSVFDFNTPSNSYLVNVSESFDGTPVGAYDPVTKNYYVFDQGYLLTYNIESKELLEPVYLNNFEQAFINTFMIVYNQQLYIVGEYPGPLFIIYLVDISSGSIKQVFETADFLPQSDGEFFWQSSNYLVMITQSKLFVDPIFITLDLNTMTVVSNTSIVDFPFTYGSTTYIPGWTY</sequence>
<name>A0A152A0E8_TIELA</name>
<accession>A0A152A0E8</accession>
<dbReference type="InParanoid" id="A0A152A0E8"/>
<dbReference type="SUPFAM" id="SSF69304">
    <property type="entry name" value="Tricorn protease N-terminal domain"/>
    <property type="match status" value="1"/>
</dbReference>
<feature type="chain" id="PRO_5007593466" evidence="1">
    <location>
        <begin position="19"/>
        <end position="316"/>
    </location>
</feature>
<gene>
    <name evidence="2" type="ORF">DLAC_03671</name>
</gene>
<evidence type="ECO:0000313" key="3">
    <source>
        <dbReference type="Proteomes" id="UP000076078"/>
    </source>
</evidence>
<feature type="signal peptide" evidence="1">
    <location>
        <begin position="1"/>
        <end position="18"/>
    </location>
</feature>
<dbReference type="Proteomes" id="UP000076078">
    <property type="component" value="Unassembled WGS sequence"/>
</dbReference>
<keyword evidence="1" id="KW-0732">Signal</keyword>
<keyword evidence="3" id="KW-1185">Reference proteome</keyword>
<dbReference type="AlphaFoldDB" id="A0A152A0E8"/>
<proteinExistence type="predicted"/>
<evidence type="ECO:0000313" key="2">
    <source>
        <dbReference type="EMBL" id="KYQ99731.1"/>
    </source>
</evidence>
<evidence type="ECO:0000256" key="1">
    <source>
        <dbReference type="SAM" id="SignalP"/>
    </source>
</evidence>
<comment type="caution">
    <text evidence="2">The sequence shown here is derived from an EMBL/GenBank/DDBJ whole genome shotgun (WGS) entry which is preliminary data.</text>
</comment>